<accession>A0ABW9BK24</accession>
<dbReference type="Proteomes" id="UP001629274">
    <property type="component" value="Unassembled WGS sequence"/>
</dbReference>
<evidence type="ECO:0000313" key="3">
    <source>
        <dbReference type="Proteomes" id="UP001629274"/>
    </source>
</evidence>
<name>A0ABW9BK24_9BURK</name>
<dbReference type="CDD" id="cd08276">
    <property type="entry name" value="MDR7"/>
    <property type="match status" value="1"/>
</dbReference>
<dbReference type="Pfam" id="PF00107">
    <property type="entry name" value="ADH_zinc_N"/>
    <property type="match status" value="1"/>
</dbReference>
<dbReference type="Pfam" id="PF08240">
    <property type="entry name" value="ADH_N"/>
    <property type="match status" value="1"/>
</dbReference>
<proteinExistence type="predicted"/>
<evidence type="ECO:0000313" key="2">
    <source>
        <dbReference type="EMBL" id="MFM0239773.1"/>
    </source>
</evidence>
<protein>
    <submittedName>
        <fullName evidence="2">NAD(P)-dependent alcohol dehydrogenase</fullName>
    </submittedName>
</protein>
<dbReference type="Gene3D" id="3.40.50.720">
    <property type="entry name" value="NAD(P)-binding Rossmann-like Domain"/>
    <property type="match status" value="1"/>
</dbReference>
<feature type="domain" description="Enoyl reductase (ER)" evidence="1">
    <location>
        <begin position="10"/>
        <end position="334"/>
    </location>
</feature>
<dbReference type="PANTHER" id="PTHR45033:SF2">
    <property type="entry name" value="ZINC-TYPE ALCOHOL DEHYDROGENASE-LIKE PROTEIN C1773.06C"/>
    <property type="match status" value="1"/>
</dbReference>
<dbReference type="SMART" id="SM00829">
    <property type="entry name" value="PKS_ER"/>
    <property type="match status" value="1"/>
</dbReference>
<gene>
    <name evidence="2" type="ORF">PQR03_16715</name>
</gene>
<dbReference type="RefSeq" id="WP_408263452.1">
    <property type="nucleotide sequence ID" value="NZ_JAQQCK010000012.1"/>
</dbReference>
<dbReference type="InterPro" id="IPR036291">
    <property type="entry name" value="NAD(P)-bd_dom_sf"/>
</dbReference>
<dbReference type="InterPro" id="IPR052711">
    <property type="entry name" value="Zinc_ADH-like"/>
</dbReference>
<dbReference type="SUPFAM" id="SSF51735">
    <property type="entry name" value="NAD(P)-binding Rossmann-fold domains"/>
    <property type="match status" value="1"/>
</dbReference>
<dbReference type="InterPro" id="IPR020843">
    <property type="entry name" value="ER"/>
</dbReference>
<evidence type="ECO:0000259" key="1">
    <source>
        <dbReference type="SMART" id="SM00829"/>
    </source>
</evidence>
<reference evidence="2 3" key="1">
    <citation type="journal article" date="2024" name="Chem. Sci.">
        <title>Discovery of megapolipeptins by genome mining of a Burkholderiales bacteria collection.</title>
        <authorList>
            <person name="Paulo B.S."/>
            <person name="Recchia M.J.J."/>
            <person name="Lee S."/>
            <person name="Fergusson C.H."/>
            <person name="Romanowski S.B."/>
            <person name="Hernandez A."/>
            <person name="Krull N."/>
            <person name="Liu D.Y."/>
            <person name="Cavanagh H."/>
            <person name="Bos A."/>
            <person name="Gray C.A."/>
            <person name="Murphy B.T."/>
            <person name="Linington R.G."/>
            <person name="Eustaquio A.S."/>
        </authorList>
    </citation>
    <scope>NUCLEOTIDE SEQUENCE [LARGE SCALE GENOMIC DNA]</scope>
    <source>
        <strain evidence="2 3">RL17-351-BIE-A</strain>
    </source>
</reference>
<sequence length="337" mass="35430">MRSYHIDHIGDLDGLTVRNGDVPVPGPDEVRIEIAANSLNARDIGILLGGYGGPSPKPGLVPLSDGVGTIVAAGERVRGFSVGDRVAGIFRQNWLGGRMPLRALDSDLGGSRDGMLTESIVLTDENIVKVPAHLSDKEAATLPCAAVTAWHAIHAGEALLPGQSVLVLGSGGVSLFALQFAKHIGAHVIATTSTEEKAHALQALGADDVINYSATPEWDEEVMRITAGLGVDRVIEVGGAGTLARSMRAAAVTGRVVIIGVLAGGSQVDPSIILTRRLTLQAISTGSREMFEQMNAAITRWQLKPVIDTAFPFDEAKAAYRYAANGRHFGKVVISRP</sequence>
<comment type="caution">
    <text evidence="2">The sequence shown here is derived from an EMBL/GenBank/DDBJ whole genome shotgun (WGS) entry which is preliminary data.</text>
</comment>
<dbReference type="EMBL" id="JAQQDR010000005">
    <property type="protein sequence ID" value="MFM0239773.1"/>
    <property type="molecule type" value="Genomic_DNA"/>
</dbReference>
<dbReference type="InterPro" id="IPR013149">
    <property type="entry name" value="ADH-like_C"/>
</dbReference>
<dbReference type="PANTHER" id="PTHR45033">
    <property type="match status" value="1"/>
</dbReference>
<dbReference type="InterPro" id="IPR011032">
    <property type="entry name" value="GroES-like_sf"/>
</dbReference>
<dbReference type="InterPro" id="IPR013154">
    <property type="entry name" value="ADH-like_N"/>
</dbReference>
<keyword evidence="3" id="KW-1185">Reference proteome</keyword>
<dbReference type="Gene3D" id="3.90.180.10">
    <property type="entry name" value="Medium-chain alcohol dehydrogenases, catalytic domain"/>
    <property type="match status" value="1"/>
</dbReference>
<dbReference type="SUPFAM" id="SSF50129">
    <property type="entry name" value="GroES-like"/>
    <property type="match status" value="1"/>
</dbReference>
<organism evidence="2 3">
    <name type="scientific">Paraburkholderia phytofirmans</name>
    <dbReference type="NCBI Taxonomy" id="261302"/>
    <lineage>
        <taxon>Bacteria</taxon>
        <taxon>Pseudomonadati</taxon>
        <taxon>Pseudomonadota</taxon>
        <taxon>Betaproteobacteria</taxon>
        <taxon>Burkholderiales</taxon>
        <taxon>Burkholderiaceae</taxon>
        <taxon>Paraburkholderia</taxon>
    </lineage>
</organism>